<protein>
    <submittedName>
        <fullName evidence="1">Uncharacterized protein</fullName>
    </submittedName>
</protein>
<keyword evidence="2" id="KW-1185">Reference proteome</keyword>
<accession>A0A6H5GPK0</accession>
<dbReference type="Proteomes" id="UP000479000">
    <property type="component" value="Unassembled WGS sequence"/>
</dbReference>
<name>A0A6H5GPK0_9HEMI</name>
<proteinExistence type="predicted"/>
<evidence type="ECO:0000313" key="1">
    <source>
        <dbReference type="EMBL" id="CAB0005313.1"/>
    </source>
</evidence>
<organism evidence="1 2">
    <name type="scientific">Nesidiocoris tenuis</name>
    <dbReference type="NCBI Taxonomy" id="355587"/>
    <lineage>
        <taxon>Eukaryota</taxon>
        <taxon>Metazoa</taxon>
        <taxon>Ecdysozoa</taxon>
        <taxon>Arthropoda</taxon>
        <taxon>Hexapoda</taxon>
        <taxon>Insecta</taxon>
        <taxon>Pterygota</taxon>
        <taxon>Neoptera</taxon>
        <taxon>Paraneoptera</taxon>
        <taxon>Hemiptera</taxon>
        <taxon>Heteroptera</taxon>
        <taxon>Panheteroptera</taxon>
        <taxon>Cimicomorpha</taxon>
        <taxon>Miridae</taxon>
        <taxon>Dicyphina</taxon>
        <taxon>Nesidiocoris</taxon>
    </lineage>
</organism>
<dbReference type="AlphaFoldDB" id="A0A6H5GPK0"/>
<feature type="non-terminal residue" evidence="1">
    <location>
        <position position="63"/>
    </location>
</feature>
<reference evidence="1 2" key="1">
    <citation type="submission" date="2020-02" db="EMBL/GenBank/DDBJ databases">
        <authorList>
            <person name="Ferguson B K."/>
        </authorList>
    </citation>
    <scope>NUCLEOTIDE SEQUENCE [LARGE SCALE GENOMIC DNA]</scope>
</reference>
<gene>
    <name evidence="1" type="ORF">NTEN_LOCUS10790</name>
</gene>
<dbReference type="EMBL" id="CADCXU010016258">
    <property type="protein sequence ID" value="CAB0005313.1"/>
    <property type="molecule type" value="Genomic_DNA"/>
</dbReference>
<sequence length="63" mass="6800">MFASEVHLPSLESIVNLWNPSSISGIHRPSQASIFHLWNPSSTHGTHHQFSVPGIQLGAISGV</sequence>
<evidence type="ECO:0000313" key="2">
    <source>
        <dbReference type="Proteomes" id="UP000479000"/>
    </source>
</evidence>